<accession>A0AAP0DPR3</accession>
<dbReference type="Pfam" id="PF02519">
    <property type="entry name" value="Auxin_inducible"/>
    <property type="match status" value="1"/>
</dbReference>
<dbReference type="InterPro" id="IPR003676">
    <property type="entry name" value="SAUR_fam"/>
</dbReference>
<evidence type="ECO:0000256" key="1">
    <source>
        <dbReference type="ARBA" id="ARBA00006974"/>
    </source>
</evidence>
<name>A0AAP0DPR3_9ASTR</name>
<protein>
    <submittedName>
        <fullName evidence="2">Uncharacterized protein</fullName>
    </submittedName>
</protein>
<sequence>MKTGNKISQIVRLKQLVHRWRRRLPPAGSLAVYVGAERRRFVIPTRFLNLHVFVSLLHKAEEEFGFRNSGGLILPCDVVTFNKLLSVLNRDERGVGDLDFDDFTAMFSDPVVDSSSSCKYSSIRDSRSFNLMLPKAKPQIAAEWIRHRIAAAPYLQRIAPSDSPPLAVRLRALLGLNVRNGVTRAVATEPKPKADFSYLFSGDNGSSSINGTSTVETNGN</sequence>
<keyword evidence="3" id="KW-1185">Reference proteome</keyword>
<evidence type="ECO:0000313" key="3">
    <source>
        <dbReference type="Proteomes" id="UP001408789"/>
    </source>
</evidence>
<dbReference type="PANTHER" id="PTHR31374">
    <property type="entry name" value="AUXIN-INDUCED PROTEIN-LIKE-RELATED"/>
    <property type="match status" value="1"/>
</dbReference>
<dbReference type="PANTHER" id="PTHR31374:SF203">
    <property type="entry name" value="AUXIN-RESPONSIVE PROTEIN SAUR71-LIKE"/>
    <property type="match status" value="1"/>
</dbReference>
<dbReference type="GO" id="GO:0009733">
    <property type="term" value="P:response to auxin"/>
    <property type="evidence" value="ECO:0007669"/>
    <property type="project" value="InterPro"/>
</dbReference>
<comment type="similarity">
    <text evidence="1">Belongs to the ARG7 family.</text>
</comment>
<reference evidence="2 3" key="1">
    <citation type="submission" date="2024-04" db="EMBL/GenBank/DDBJ databases">
        <title>The reference genome of an endangered Asteraceae, Deinandra increscens subsp. villosa, native to the Central Coast of California.</title>
        <authorList>
            <person name="Guilliams M."/>
            <person name="Hasenstab-Lehman K."/>
            <person name="Meyer R."/>
            <person name="Mcevoy S."/>
        </authorList>
    </citation>
    <scope>NUCLEOTIDE SEQUENCE [LARGE SCALE GENOMIC DNA]</scope>
    <source>
        <tissue evidence="2">Leaf</tissue>
    </source>
</reference>
<organism evidence="2 3">
    <name type="scientific">Deinandra increscens subsp. villosa</name>
    <dbReference type="NCBI Taxonomy" id="3103831"/>
    <lineage>
        <taxon>Eukaryota</taxon>
        <taxon>Viridiplantae</taxon>
        <taxon>Streptophyta</taxon>
        <taxon>Embryophyta</taxon>
        <taxon>Tracheophyta</taxon>
        <taxon>Spermatophyta</taxon>
        <taxon>Magnoliopsida</taxon>
        <taxon>eudicotyledons</taxon>
        <taxon>Gunneridae</taxon>
        <taxon>Pentapetalae</taxon>
        <taxon>asterids</taxon>
        <taxon>campanulids</taxon>
        <taxon>Asterales</taxon>
        <taxon>Asteraceae</taxon>
        <taxon>Asteroideae</taxon>
        <taxon>Heliantheae alliance</taxon>
        <taxon>Madieae</taxon>
        <taxon>Madiinae</taxon>
        <taxon>Deinandra</taxon>
    </lineage>
</organism>
<proteinExistence type="inferred from homology"/>
<gene>
    <name evidence="2" type="ORF">SSX86_003000</name>
</gene>
<dbReference type="AlphaFoldDB" id="A0AAP0DPR3"/>
<comment type="caution">
    <text evidence="2">The sequence shown here is derived from an EMBL/GenBank/DDBJ whole genome shotgun (WGS) entry which is preliminary data.</text>
</comment>
<evidence type="ECO:0000313" key="2">
    <source>
        <dbReference type="EMBL" id="KAK9078941.1"/>
    </source>
</evidence>
<dbReference type="Proteomes" id="UP001408789">
    <property type="component" value="Unassembled WGS sequence"/>
</dbReference>
<dbReference type="EMBL" id="JBCNJP010000006">
    <property type="protein sequence ID" value="KAK9078941.1"/>
    <property type="molecule type" value="Genomic_DNA"/>
</dbReference>